<comment type="caution">
    <text evidence="4">The sequence shown here is derived from an EMBL/GenBank/DDBJ whole genome shotgun (WGS) entry which is preliminary data.</text>
</comment>
<comment type="cofactor">
    <cofactor evidence="1">
        <name>Mg(2+)</name>
        <dbReference type="ChEBI" id="CHEBI:18420"/>
    </cofactor>
</comment>
<dbReference type="EC" id="3.1.3.27" evidence="1"/>
<dbReference type="PIRSF" id="PIRSF006162">
    <property type="entry name" value="PgpA"/>
    <property type="match status" value="1"/>
</dbReference>
<keyword evidence="1" id="KW-0595">Phospholipid degradation</keyword>
<dbReference type="AlphaFoldDB" id="A0A4Z0W299"/>
<dbReference type="InterPro" id="IPR036681">
    <property type="entry name" value="PgpA-like_sf"/>
</dbReference>
<dbReference type="PANTHER" id="PTHR36305">
    <property type="entry name" value="PHOSPHATIDYLGLYCEROPHOSPHATASE A"/>
    <property type="match status" value="1"/>
</dbReference>
<evidence type="ECO:0000313" key="4">
    <source>
        <dbReference type="EMBL" id="TGG90373.1"/>
    </source>
</evidence>
<dbReference type="SUPFAM" id="SSF101307">
    <property type="entry name" value="YutG-like"/>
    <property type="match status" value="1"/>
</dbReference>
<gene>
    <name evidence="4" type="ORF">E4656_18395</name>
</gene>
<keyword evidence="1 2" id="KW-0472">Membrane</keyword>
<dbReference type="EMBL" id="SRMF01000013">
    <property type="protein sequence ID" value="TGG90373.1"/>
    <property type="molecule type" value="Genomic_DNA"/>
</dbReference>
<keyword evidence="1" id="KW-1003">Cell membrane</keyword>
<keyword evidence="1" id="KW-0479">Metal-binding</keyword>
<protein>
    <recommendedName>
        <fullName evidence="1">Phosphatidylglycerophosphatase A</fullName>
        <ecNumber evidence="1">3.1.3.27</ecNumber>
    </recommendedName>
    <alternativeName>
        <fullName evidence="1">Phosphatidylglycerolphosphate phosphatase A</fullName>
    </alternativeName>
</protein>
<name>A0A4Z0W299_9GAMM</name>
<comment type="subcellular location">
    <subcellularLocation>
        <location evidence="1">Cell inner membrane</location>
        <topology evidence="1">Multi-pass membrane protein</topology>
    </subcellularLocation>
</comment>
<keyword evidence="1" id="KW-1208">Phospholipid metabolism</keyword>
<comment type="catalytic activity">
    <reaction evidence="1">
        <text>a 1,2-diacyl-sn-glycero-3-phospho-(1'-sn-glycero-3'-phosphate) + H2O = a 1,2-diacyl-sn-glycero-3-phospho-(1'-sn-glycerol) + phosphate</text>
        <dbReference type="Rhea" id="RHEA:33751"/>
        <dbReference type="ChEBI" id="CHEBI:15377"/>
        <dbReference type="ChEBI" id="CHEBI:43474"/>
        <dbReference type="ChEBI" id="CHEBI:60110"/>
        <dbReference type="ChEBI" id="CHEBI:64716"/>
        <dbReference type="EC" id="3.1.3.27"/>
    </reaction>
</comment>
<keyword evidence="1" id="KW-0378">Hydrolase</keyword>
<dbReference type="InterPro" id="IPR007686">
    <property type="entry name" value="YutG/PgpA"/>
</dbReference>
<keyword evidence="5" id="KW-1185">Reference proteome</keyword>
<dbReference type="GO" id="GO:0009395">
    <property type="term" value="P:phospholipid catabolic process"/>
    <property type="evidence" value="ECO:0007669"/>
    <property type="project" value="UniProtKB-KW"/>
</dbReference>
<keyword evidence="1 2" id="KW-0812">Transmembrane</keyword>
<comment type="function">
    <text evidence="1">Lipid phosphatase which dephosphorylates phosphatidylglycerophosphate (PGP) to phosphatidylglycerol (PG).</text>
</comment>
<keyword evidence="1" id="KW-0460">Magnesium</keyword>
<evidence type="ECO:0000259" key="3">
    <source>
        <dbReference type="Pfam" id="PF04608"/>
    </source>
</evidence>
<dbReference type="UniPathway" id="UPA00084">
    <property type="reaction ID" value="UER00504"/>
</dbReference>
<dbReference type="RefSeq" id="WP_135484788.1">
    <property type="nucleotide sequence ID" value="NZ_SRMF01000013.1"/>
</dbReference>
<evidence type="ECO:0000313" key="5">
    <source>
        <dbReference type="Proteomes" id="UP000297475"/>
    </source>
</evidence>
<feature type="transmembrane region" description="Helical" evidence="2">
    <location>
        <begin position="54"/>
        <end position="72"/>
    </location>
</feature>
<feature type="transmembrane region" description="Helical" evidence="2">
    <location>
        <begin position="136"/>
        <end position="159"/>
    </location>
</feature>
<dbReference type="GO" id="GO:0046872">
    <property type="term" value="F:metal ion binding"/>
    <property type="evidence" value="ECO:0007669"/>
    <property type="project" value="UniProtKB-KW"/>
</dbReference>
<keyword evidence="2" id="KW-1133">Transmembrane helix</keyword>
<dbReference type="Proteomes" id="UP000297475">
    <property type="component" value="Unassembled WGS sequence"/>
</dbReference>
<dbReference type="GO" id="GO:0006655">
    <property type="term" value="P:phosphatidylglycerol biosynthetic process"/>
    <property type="evidence" value="ECO:0007669"/>
    <property type="project" value="UniProtKB-UniPathway"/>
</dbReference>
<reference evidence="4 5" key="1">
    <citation type="submission" date="2019-04" db="EMBL/GenBank/DDBJ databases">
        <title>Natronospirillum operosus gen. nov., sp. nov., a haloalkaliphilic satellite isolated from decaying biomass of laboratory culture of cyanobacterium Geitlerinema sp. and proposal of Natronospirillaceae fam. nov. and Saccharospirillaceae fam. nov.</title>
        <authorList>
            <person name="Kevbrin V."/>
            <person name="Boltyanskaya Y."/>
            <person name="Koziaeva V."/>
            <person name="Grouzdev D.S."/>
            <person name="Park M."/>
            <person name="Cho J."/>
        </authorList>
    </citation>
    <scope>NUCLEOTIDE SEQUENCE [LARGE SCALE GENOMIC DNA]</scope>
    <source>
        <strain evidence="4 5">G-116</strain>
    </source>
</reference>
<keyword evidence="1" id="KW-0442">Lipid degradation</keyword>
<dbReference type="OrthoDB" id="9804091at2"/>
<dbReference type="GO" id="GO:0005886">
    <property type="term" value="C:plasma membrane"/>
    <property type="evidence" value="ECO:0007669"/>
    <property type="project" value="UniProtKB-SubCell"/>
</dbReference>
<comment type="pathway">
    <text evidence="1">Phospholipid metabolism; phosphatidylglycerol biosynthesis; phosphatidylglycerol from CDP-diacylglycerol: step 2/2.</text>
</comment>
<feature type="transmembrane region" description="Helical" evidence="2">
    <location>
        <begin position="93"/>
        <end position="116"/>
    </location>
</feature>
<keyword evidence="1" id="KW-0443">Lipid metabolism</keyword>
<evidence type="ECO:0000256" key="1">
    <source>
        <dbReference type="PIRNR" id="PIRNR006162"/>
    </source>
</evidence>
<sequence length="171" mass="18997">MTILRNSGSHDTQLRSWIHWFAFGFGTGTAPRAPGTMGTLAALVFVPVFAQFDWPWQIAWVLLTGALGIWLCDRTARDLGVHDHPGIVWDEFVGLWIVFIAVPLTWSNLVLGFLLFRFFDVLKPWPISWLDKRVKGGLGIMVDDVLAGLMALLLLHLWLVSGWAATLSAGG</sequence>
<keyword evidence="1" id="KW-0997">Cell inner membrane</keyword>
<dbReference type="CDD" id="cd06971">
    <property type="entry name" value="PgpA"/>
    <property type="match status" value="1"/>
</dbReference>
<accession>A0A4Z0W299</accession>
<proteinExistence type="predicted"/>
<dbReference type="Pfam" id="PF04608">
    <property type="entry name" value="PgpA"/>
    <property type="match status" value="1"/>
</dbReference>
<dbReference type="GO" id="GO:0008962">
    <property type="term" value="F:phosphatidylglycerophosphatase activity"/>
    <property type="evidence" value="ECO:0007669"/>
    <property type="project" value="UniProtKB-EC"/>
</dbReference>
<dbReference type="PANTHER" id="PTHR36305:SF1">
    <property type="entry name" value="PHOSPHATIDYLGLYCEROPHOSPHATASE A"/>
    <property type="match status" value="1"/>
</dbReference>
<evidence type="ECO:0000256" key="2">
    <source>
        <dbReference type="SAM" id="Phobius"/>
    </source>
</evidence>
<organism evidence="4 5">
    <name type="scientific">Natronospirillum operosum</name>
    <dbReference type="NCBI Taxonomy" id="2759953"/>
    <lineage>
        <taxon>Bacteria</taxon>
        <taxon>Pseudomonadati</taxon>
        <taxon>Pseudomonadota</taxon>
        <taxon>Gammaproteobacteria</taxon>
        <taxon>Oceanospirillales</taxon>
        <taxon>Natronospirillaceae</taxon>
        <taxon>Natronospirillum</taxon>
    </lineage>
</organism>
<feature type="domain" description="YutG/PgpA" evidence="3">
    <location>
        <begin position="20"/>
        <end position="157"/>
    </location>
</feature>
<dbReference type="InterPro" id="IPR026037">
    <property type="entry name" value="PgpA"/>
</dbReference>